<evidence type="ECO:0000256" key="3">
    <source>
        <dbReference type="SAM" id="Phobius"/>
    </source>
</evidence>
<feature type="compositionally biased region" description="Basic and acidic residues" evidence="2">
    <location>
        <begin position="430"/>
        <end position="440"/>
    </location>
</feature>
<name>A0A1N7EX52_9RHOB</name>
<keyword evidence="3" id="KW-0812">Transmembrane</keyword>
<dbReference type="Proteomes" id="UP000186019">
    <property type="component" value="Unassembled WGS sequence"/>
</dbReference>
<dbReference type="EMBL" id="FTNV01000001">
    <property type="protein sequence ID" value="SIR92634.1"/>
    <property type="molecule type" value="Genomic_DNA"/>
</dbReference>
<feature type="region of interest" description="Disordered" evidence="2">
    <location>
        <begin position="430"/>
        <end position="456"/>
    </location>
</feature>
<feature type="coiled-coil region" evidence="1">
    <location>
        <begin position="165"/>
        <end position="272"/>
    </location>
</feature>
<dbReference type="OrthoDB" id="8419177at2"/>
<reference evidence="5" key="1">
    <citation type="submission" date="2017-01" db="EMBL/GenBank/DDBJ databases">
        <authorList>
            <person name="Varghese N."/>
            <person name="Submissions S."/>
        </authorList>
    </citation>
    <scope>NUCLEOTIDE SEQUENCE [LARGE SCALE GENOMIC DNA]</scope>
    <source>
        <strain evidence="5">DSM 29590</strain>
    </source>
</reference>
<dbReference type="STRING" id="573024.SAMN05216208_1545"/>
<evidence type="ECO:0000256" key="2">
    <source>
        <dbReference type="SAM" id="MobiDB-lite"/>
    </source>
</evidence>
<dbReference type="AlphaFoldDB" id="A0A1N7EX52"/>
<feature type="transmembrane region" description="Helical" evidence="3">
    <location>
        <begin position="299"/>
        <end position="319"/>
    </location>
</feature>
<dbReference type="RefSeq" id="WP_076530834.1">
    <property type="nucleotide sequence ID" value="NZ_FOAC01000001.1"/>
</dbReference>
<gene>
    <name evidence="4" type="ORF">SAMN05421666_0590</name>
</gene>
<proteinExistence type="predicted"/>
<sequence length="456" mass="51706">MDKVDLSGANDKLNQLRESGVESATNLPFELLNRRTNKTTKLAANSGAKEPMDGANRWFDYEFSEPVFLCEIVIVMENYTSYDTFEVKWEMAQGGEIRQEISRDSDTTYRCNVNQLIRSVSFRPPKKWWTAAKLNSVSLIGFQSGELEEFVRLVTRLDRFKSDIVKDSERAIKSAEEANAKLDTLRQERDELNGKITEAKGTVTDLNNQIGRLTEERNGLVADVKKREETAVTLEEQAEAIKEHIAERNAERSGLATEIAEQKQELRLLQDDINMFPTEISGFVSQASQNTKTYWQLSWIPIILLVIMAGLLVFNAANLTTVIDEYENARIFSILVTRIPYIVIATAIIGAAYKLAALLVGEIMRINQQRLNLSKVSIIATDVSKASEEGLEDLPDEEIYALRTRLKMDMLRDHMKEYLSKDFVASLPRERRDVKPKADEGTIEVEGENEADHSKP</sequence>
<evidence type="ECO:0000256" key="1">
    <source>
        <dbReference type="SAM" id="Coils"/>
    </source>
</evidence>
<keyword evidence="5" id="KW-1185">Reference proteome</keyword>
<keyword evidence="3" id="KW-0472">Membrane</keyword>
<organism evidence="4 5">
    <name type="scientific">Roseovarius nanhaiticus</name>
    <dbReference type="NCBI Taxonomy" id="573024"/>
    <lineage>
        <taxon>Bacteria</taxon>
        <taxon>Pseudomonadati</taxon>
        <taxon>Pseudomonadota</taxon>
        <taxon>Alphaproteobacteria</taxon>
        <taxon>Rhodobacterales</taxon>
        <taxon>Roseobacteraceae</taxon>
        <taxon>Roseovarius</taxon>
    </lineage>
</organism>
<evidence type="ECO:0000313" key="5">
    <source>
        <dbReference type="Proteomes" id="UP000186019"/>
    </source>
</evidence>
<accession>A0A1N7EX52</accession>
<evidence type="ECO:0000313" key="4">
    <source>
        <dbReference type="EMBL" id="SIR92634.1"/>
    </source>
</evidence>
<keyword evidence="1" id="KW-0175">Coiled coil</keyword>
<dbReference type="Gene3D" id="1.10.287.1490">
    <property type="match status" value="1"/>
</dbReference>
<feature type="transmembrane region" description="Helical" evidence="3">
    <location>
        <begin position="339"/>
        <end position="360"/>
    </location>
</feature>
<keyword evidence="3" id="KW-1133">Transmembrane helix</keyword>
<protein>
    <submittedName>
        <fullName evidence="4">Uncharacterized protein</fullName>
    </submittedName>
</protein>